<organism evidence="2 3">
    <name type="scientific">Nonomuraea guangzhouensis</name>
    <dbReference type="NCBI Taxonomy" id="1291555"/>
    <lineage>
        <taxon>Bacteria</taxon>
        <taxon>Bacillati</taxon>
        <taxon>Actinomycetota</taxon>
        <taxon>Actinomycetes</taxon>
        <taxon>Streptosporangiales</taxon>
        <taxon>Streptosporangiaceae</taxon>
        <taxon>Nonomuraea</taxon>
    </lineage>
</organism>
<sequence length="561" mass="59344">MVSGWVLRLVAAVAVMAAAVVSLGRVEAASPAVSGVRAVTATPVDAVCPARDMRVTAPYAITGYWLVPRSDPCVTRRTVEAIHGVGADTLITFGPRLVPSRVDRAGRLLKEGAPDPDFAGCVEGGKSCYQAAREAVPRIRRVYGYAANELFGDGLLRCPALDRRIESGGRVYYRLLLGKSCTSGPYDLVLIATDGDGLGNLMAEAAAYGMKVFPGLPAAPQDVKRPWLPDLAHLGAVTAFTERVLTDYRGRYGASAAFAGVYQSFELAVKSRPSVDPTIDLYQAQHAVVAAALPGKKILVSPYFDARRDKGFPPERVGAGMLAIAATAHGAPMIVAVQDGRGTGKTPVYGLDEADAKVDPRLVPVVGDVTNRQAYYGSTYDYIQAAARSRPPGVELWVNAEAFEPAPVPGECGRADPMPLRGRTTKKRLDAQIMAAGAAVTKVISYGWDPFLTCQIDWMTPSLSDDLHASWNEPLILGATRNAAGIAVKGRDLAGGTVKVQYARAGGGAKTVTVPQGPDESTAAWIPFTAPADVDPRRPWLYITAVNGAGHSTTNSYVIPA</sequence>
<dbReference type="Proteomes" id="UP001597097">
    <property type="component" value="Unassembled WGS sequence"/>
</dbReference>
<protein>
    <submittedName>
        <fullName evidence="2">DUF4434 domain-containing protein</fullName>
    </submittedName>
</protein>
<gene>
    <name evidence="2" type="ORF">ACFSJ0_26575</name>
</gene>
<evidence type="ECO:0000313" key="3">
    <source>
        <dbReference type="Proteomes" id="UP001597097"/>
    </source>
</evidence>
<comment type="caution">
    <text evidence="2">The sequence shown here is derived from an EMBL/GenBank/DDBJ whole genome shotgun (WGS) entry which is preliminary data.</text>
</comment>
<keyword evidence="3" id="KW-1185">Reference proteome</keyword>
<proteinExistence type="predicted"/>
<dbReference type="InterPro" id="IPR027849">
    <property type="entry name" value="DUF4434"/>
</dbReference>
<dbReference type="RefSeq" id="WP_219527079.1">
    <property type="nucleotide sequence ID" value="NZ_JAHKRM010000001.1"/>
</dbReference>
<accession>A0ABW4GE14</accession>
<feature type="domain" description="DUF4434" evidence="1">
    <location>
        <begin position="198"/>
        <end position="452"/>
    </location>
</feature>
<dbReference type="EMBL" id="JBHUCM010000019">
    <property type="protein sequence ID" value="MFD1540648.1"/>
    <property type="molecule type" value="Genomic_DNA"/>
</dbReference>
<evidence type="ECO:0000313" key="2">
    <source>
        <dbReference type="EMBL" id="MFD1540648.1"/>
    </source>
</evidence>
<name>A0ABW4GE14_9ACTN</name>
<evidence type="ECO:0000259" key="1">
    <source>
        <dbReference type="Pfam" id="PF14488"/>
    </source>
</evidence>
<reference evidence="3" key="1">
    <citation type="journal article" date="2019" name="Int. J. Syst. Evol. Microbiol.">
        <title>The Global Catalogue of Microorganisms (GCM) 10K type strain sequencing project: providing services to taxonomists for standard genome sequencing and annotation.</title>
        <authorList>
            <consortium name="The Broad Institute Genomics Platform"/>
            <consortium name="The Broad Institute Genome Sequencing Center for Infectious Disease"/>
            <person name="Wu L."/>
            <person name="Ma J."/>
        </authorList>
    </citation>
    <scope>NUCLEOTIDE SEQUENCE [LARGE SCALE GENOMIC DNA]</scope>
    <source>
        <strain evidence="3">CGMCC 1.15399</strain>
    </source>
</reference>
<dbReference type="Pfam" id="PF14488">
    <property type="entry name" value="DUF4434"/>
    <property type="match status" value="1"/>
</dbReference>